<reference evidence="4" key="1">
    <citation type="journal article" date="2019" name="Int. J. Syst. Evol. Microbiol.">
        <title>The Global Catalogue of Microorganisms (GCM) 10K type strain sequencing project: providing services to taxonomists for standard genome sequencing and annotation.</title>
        <authorList>
            <consortium name="The Broad Institute Genomics Platform"/>
            <consortium name="The Broad Institute Genome Sequencing Center for Infectious Disease"/>
            <person name="Wu L."/>
            <person name="Ma J."/>
        </authorList>
    </citation>
    <scope>NUCLEOTIDE SEQUENCE [LARGE SCALE GENOMIC DNA]</scope>
    <source>
        <strain evidence="4">JCM 3369</strain>
    </source>
</reference>
<gene>
    <name evidence="3" type="ORF">ACFSC7_14550</name>
</gene>
<evidence type="ECO:0000313" key="3">
    <source>
        <dbReference type="EMBL" id="MFD1696744.1"/>
    </source>
</evidence>
<dbReference type="InterPro" id="IPR018376">
    <property type="entry name" value="Enoyl-CoA_hyd/isom_CS"/>
</dbReference>
<evidence type="ECO:0000256" key="2">
    <source>
        <dbReference type="RuleBase" id="RU003707"/>
    </source>
</evidence>
<dbReference type="EMBL" id="JBHUFA010000004">
    <property type="protein sequence ID" value="MFD1696744.1"/>
    <property type="molecule type" value="Genomic_DNA"/>
</dbReference>
<keyword evidence="4" id="KW-1185">Reference proteome</keyword>
<dbReference type="InterPro" id="IPR051683">
    <property type="entry name" value="Enoyl-CoA_Hydratase/Isomerase"/>
</dbReference>
<evidence type="ECO:0000256" key="1">
    <source>
        <dbReference type="ARBA" id="ARBA00005254"/>
    </source>
</evidence>
<dbReference type="Gene3D" id="1.10.12.10">
    <property type="entry name" value="Lyase 2-enoyl-coa Hydratase, Chain A, domain 2"/>
    <property type="match status" value="1"/>
</dbReference>
<protein>
    <submittedName>
        <fullName evidence="3">Enoyl-CoA hydratase-related protein</fullName>
    </submittedName>
</protein>
<dbReference type="PROSITE" id="PS00166">
    <property type="entry name" value="ENOYL_COA_HYDRATASE"/>
    <property type="match status" value="1"/>
</dbReference>
<dbReference type="InterPro" id="IPR001753">
    <property type="entry name" value="Enoyl-CoA_hydra/iso"/>
</dbReference>
<comment type="similarity">
    <text evidence="1 2">Belongs to the enoyl-CoA hydratase/isomerase family.</text>
</comment>
<accession>A0ABW4JX67</accession>
<dbReference type="Proteomes" id="UP001597327">
    <property type="component" value="Unassembled WGS sequence"/>
</dbReference>
<organism evidence="3 4">
    <name type="scientific">Roseibium aestuarii</name>
    <dbReference type="NCBI Taxonomy" id="2600299"/>
    <lineage>
        <taxon>Bacteria</taxon>
        <taxon>Pseudomonadati</taxon>
        <taxon>Pseudomonadota</taxon>
        <taxon>Alphaproteobacteria</taxon>
        <taxon>Hyphomicrobiales</taxon>
        <taxon>Stappiaceae</taxon>
        <taxon>Roseibium</taxon>
    </lineage>
</organism>
<evidence type="ECO:0000313" key="4">
    <source>
        <dbReference type="Proteomes" id="UP001597327"/>
    </source>
</evidence>
<dbReference type="PANTHER" id="PTHR42964:SF1">
    <property type="entry name" value="POLYKETIDE BIOSYNTHESIS ENOYL-COA HYDRATASE PKSH-RELATED"/>
    <property type="match status" value="1"/>
</dbReference>
<proteinExistence type="inferred from homology"/>
<dbReference type="Pfam" id="PF00378">
    <property type="entry name" value="ECH_1"/>
    <property type="match status" value="1"/>
</dbReference>
<dbReference type="InterPro" id="IPR014748">
    <property type="entry name" value="Enoyl-CoA_hydra_C"/>
</dbReference>
<dbReference type="Gene3D" id="3.90.226.10">
    <property type="entry name" value="2-enoyl-CoA Hydratase, Chain A, domain 1"/>
    <property type="match status" value="1"/>
</dbReference>
<dbReference type="SUPFAM" id="SSF52096">
    <property type="entry name" value="ClpP/crotonase"/>
    <property type="match status" value="1"/>
</dbReference>
<name>A0ABW4JX67_9HYPH</name>
<sequence length="272" mass="28242">MTANSASPDSRIRIETEGALARLVIDNPARRNALDLNMWRALTQAVRNLGADDSVRAVLVTGSAAPDGTRDFSAGADISEFETTRATPEAAAAYDAVNLEAFAALRDLPKPTLAVITGNCMGGGLGIALACDMRLAADDARFCLPPARLGLAYPPEGLADVVNAIGAPWARRLIYTAEVVSAERALAIGLVEELHAPEALDGAALALATLMSRNAPLSQQAGKAAIAAVLHPSEPARATHAARLAADCYASADFAEGRAAFLEKRKPVFSGS</sequence>
<dbReference type="PANTHER" id="PTHR42964">
    <property type="entry name" value="ENOYL-COA HYDRATASE"/>
    <property type="match status" value="1"/>
</dbReference>
<dbReference type="InterPro" id="IPR029045">
    <property type="entry name" value="ClpP/crotonase-like_dom_sf"/>
</dbReference>
<comment type="caution">
    <text evidence="3">The sequence shown here is derived from an EMBL/GenBank/DDBJ whole genome shotgun (WGS) entry which is preliminary data.</text>
</comment>
<dbReference type="CDD" id="cd06558">
    <property type="entry name" value="crotonase-like"/>
    <property type="match status" value="1"/>
</dbReference>
<dbReference type="RefSeq" id="WP_188318849.1">
    <property type="nucleotide sequence ID" value="NZ_JBHUFA010000004.1"/>
</dbReference>